<dbReference type="FunFam" id="3.40.190.10:FF:000297">
    <property type="entry name" value="Glutamate receptor IIC"/>
    <property type="match status" value="1"/>
</dbReference>
<dbReference type="PRINTS" id="PR00177">
    <property type="entry name" value="NMDARECEPTOR"/>
</dbReference>
<evidence type="ECO:0000256" key="17">
    <source>
        <dbReference type="PIRSR" id="PIRSR601508-2"/>
    </source>
</evidence>
<dbReference type="Pfam" id="PF00060">
    <property type="entry name" value="Lig_chan"/>
    <property type="match status" value="2"/>
</dbReference>
<dbReference type="InterPro" id="IPR001828">
    <property type="entry name" value="ANF_lig-bd_rcpt"/>
</dbReference>
<dbReference type="FunFam" id="3.40.190.10:FF:000060">
    <property type="entry name" value="Glutamate receptor ionotropic, kainate 1"/>
    <property type="match status" value="1"/>
</dbReference>
<feature type="site" description="Crucial to convey clamshell closure to channel opening" evidence="17">
    <location>
        <position position="664"/>
    </location>
</feature>
<keyword evidence="11" id="KW-0325">Glycoprotein</keyword>
<feature type="binding site" evidence="16">
    <location>
        <position position="736"/>
    </location>
    <ligand>
        <name>L-glutamate</name>
        <dbReference type="ChEBI" id="CHEBI:29985"/>
    </ligand>
</feature>
<evidence type="ECO:0000256" key="7">
    <source>
        <dbReference type="ARBA" id="ARBA00023018"/>
    </source>
</evidence>
<dbReference type="SMART" id="SM00079">
    <property type="entry name" value="PBPe"/>
    <property type="match status" value="2"/>
</dbReference>
<keyword evidence="5" id="KW-0732">Signal</keyword>
<dbReference type="Proteomes" id="UP000091820">
    <property type="component" value="Unassembled WGS sequence"/>
</dbReference>
<comment type="similarity">
    <text evidence="1">Belongs to the glutamate-gated ion channel (TC 1.A.10.1) family.</text>
</comment>
<evidence type="ECO:0000256" key="16">
    <source>
        <dbReference type="PIRSR" id="PIRSR601508-1"/>
    </source>
</evidence>
<keyword evidence="9 20" id="KW-0472">Membrane</keyword>
<keyword evidence="24" id="KW-1185">Reference proteome</keyword>
<feature type="domain" description="Ionotropic glutamate receptor C-terminal" evidence="21">
    <location>
        <begin position="1319"/>
        <end position="1646"/>
    </location>
</feature>
<dbReference type="SUPFAM" id="SSF53850">
    <property type="entry name" value="Periplasmic binding protein-like II"/>
    <property type="match status" value="2"/>
</dbReference>
<dbReference type="InterPro" id="IPR001508">
    <property type="entry name" value="Iono_Glu_rcpt_met"/>
</dbReference>
<sequence length="1707" mass="197210">MYMCREILFITLLKISLEFMDERKTEVKVGAIFFKNEEALELSFDAAFHEINNMKLFELYFVTIKRYVPTDDSYVLQQLTCELISNGVAAIFGPTSKASNDIVALIANSTGIPHLQYDWNIETTIEQLQLNHRMSVNVAPTLAAISKAYWDIIKINYDWKTFTIFYQSEQGASLIRLQDLLGIHTVNKDTIKLKRITDYSQDIRVLWKEAAEALHEQRFILDCNPESLVDLLNTAKDFKLLGPFKQWFLTHLDSHSSDLKLIYNENFKANITGVRIKLNDVNPYERKKTRITLINQIFGNQTMLPILMYDAVILYANAARNIIASLKEYQPPYKRCDFGRYGKSSWLVGRLIVKEMKELSEDDVEPLFKTENMKIDENGQRSLFNLEIYKPTVNEPLAIWKPNGLVTPIRVKQEFQATAVVPDFSQVRRTYVVVTHFEEPYFMLKTDHENFRGIEKYEGYAVDLIQKLSELMDFEYDFMIVGGNGKLNQITKEWDGIIRKLIDHQAQIGISDLTITQLRRKYVDFTVPFMQLGISILFYKGDPEPKNMFAFLQPFAKEVWIYLILTQLIITLMFVFMARISNHEWENPHPTNPEPFELENKWYTSNSAWLMIGSIMQQGCDILPRGGPMRMLVGMWWFFALMILSTYTANLAAFLTSNKMQSTIKSLKDLIEQDYVKFGTFHGGSTSQFFSESNNTDYHKAWNQMKSFQPSAFTSSNKEGVERVRKGQGGYAFLMETTSLSYNIERDCHLQQIGHQIGEKHYGLAVPLGADYRTNLSVSLLQLSEKGELYKLKNKWWKNHNNSCNDNKEADLDGDELSIIELGGVFMVLGGGIVIAIVIGCCEFLWNVQSVAVEERVTPCEAFKAELIFALKFWIKRKPIRISSGSSISRRSSRSISRRSSGQSKQSKRSKISKRSKRSKRSYSRSHSVAKVSENIYLLLIGALFYKDEFSLIEAFDSAISDINALNTELQFKAVKHFLAEDESIILQNLDIVAVLCNQTGTPHLQFDWHLKVKQWDSRYYNLTINVAPSESTLSQALWEILKSREYDWKSFTIVYEVESNLSRFQHLMSWKPFHKTGLKMVKFRRGDDYRILWKVLSNMKEKFVLLDCPHDILKEVVNISIYYNMTGVFNNLFLANLDTHASGLASLYSKKFTAKVTAIRLRRYIPPAQQGESDIFQQEPEESIVLTKSQSLYDAVMLYYEGLQIVIQSKSFRLPAKTKCGLQYWSTGKEIVKHIRQFKTRREHSPGFKTQNMFLSASGLREDFNLEVYNPLVERIIYIWNKRYGLIDYEKLQENSTQEEKRKRTSIIKEDFSLKRVRYTIATRMGEPYFMWRPEPEGVHYEGNERFEGYVVDLIYKLAEECKFDFTFEPVADNSYGSYDSIRDEWNGIIRELIDNNAQLGICDLTITQARRSVVDFTVPFMQLGVSILYHKPKPPEKRLFAFLKPFSLDVWLFLLVTLLLMSFLLILMARASSLRLFTAFWWLFALIISRTYTAKLASFITASKLEGSIKNLHDLVEQNKVQFGMVKGGSTSLFFSESNESDYRIAWNKMLAMKPEAFTANNKEGVDRVKRSKGRYAFLMETPNIQYYTQRNCDLMQVGQTFSEKHYGIAVPLNAPFRSNLSVGILKLSEKGILYNLKNKWFNKNESKCISTDVKNFEGSSQFNIGSVGGLFIVLLAGLVVAIILGIVEFLWNTQKIAIKEKVNN</sequence>
<feature type="domain" description="Ionotropic glutamate receptor L-glutamate and glycine-binding" evidence="22">
    <location>
        <begin position="1329"/>
        <end position="1396"/>
    </location>
</feature>
<keyword evidence="3" id="KW-1003">Cell membrane</keyword>
<keyword evidence="10" id="KW-0675">Receptor</keyword>
<dbReference type="GO" id="GO:0038023">
    <property type="term" value="F:signaling receptor activity"/>
    <property type="evidence" value="ECO:0007669"/>
    <property type="project" value="InterPro"/>
</dbReference>
<dbReference type="GO" id="GO:0015276">
    <property type="term" value="F:ligand-gated monoatomic ion channel activity"/>
    <property type="evidence" value="ECO:0007669"/>
    <property type="project" value="InterPro"/>
</dbReference>
<feature type="binding site" evidence="16">
    <location>
        <position position="514"/>
    </location>
    <ligand>
        <name>L-glutamate</name>
        <dbReference type="ChEBI" id="CHEBI:29985"/>
    </ligand>
</feature>
<keyword evidence="7" id="KW-0770">Synapse</keyword>
<feature type="transmembrane region" description="Helical" evidence="20">
    <location>
        <begin position="1452"/>
        <end position="1471"/>
    </location>
</feature>
<accession>A0A1A9W2V8</accession>
<name>A0A1A9W2V8_9MUSC</name>
<dbReference type="InterPro" id="IPR019594">
    <property type="entry name" value="Glu/Gly-bd"/>
</dbReference>
<evidence type="ECO:0000313" key="23">
    <source>
        <dbReference type="EnsemblMetazoa" id="GBRI004366-PA"/>
    </source>
</evidence>
<organism evidence="23 24">
    <name type="scientific">Glossina brevipalpis</name>
    <dbReference type="NCBI Taxonomy" id="37001"/>
    <lineage>
        <taxon>Eukaryota</taxon>
        <taxon>Metazoa</taxon>
        <taxon>Ecdysozoa</taxon>
        <taxon>Arthropoda</taxon>
        <taxon>Hexapoda</taxon>
        <taxon>Insecta</taxon>
        <taxon>Pterygota</taxon>
        <taxon>Neoptera</taxon>
        <taxon>Endopterygota</taxon>
        <taxon>Diptera</taxon>
        <taxon>Brachycera</taxon>
        <taxon>Muscomorpha</taxon>
        <taxon>Hippoboscoidea</taxon>
        <taxon>Glossinidae</taxon>
        <taxon>Glossina</taxon>
    </lineage>
</organism>
<feature type="transmembrane region" description="Helical" evidence="20">
    <location>
        <begin position="825"/>
        <end position="846"/>
    </location>
</feature>
<evidence type="ECO:0000256" key="9">
    <source>
        <dbReference type="ARBA" id="ARBA00023136"/>
    </source>
</evidence>
<evidence type="ECO:0000256" key="4">
    <source>
        <dbReference type="ARBA" id="ARBA00022692"/>
    </source>
</evidence>
<dbReference type="STRING" id="37001.A0A1A9W2V8"/>
<evidence type="ECO:0000256" key="6">
    <source>
        <dbReference type="ARBA" id="ARBA00022989"/>
    </source>
</evidence>
<dbReference type="Gene3D" id="3.40.50.2300">
    <property type="match status" value="4"/>
</dbReference>
<evidence type="ECO:0000256" key="1">
    <source>
        <dbReference type="ARBA" id="ARBA00008685"/>
    </source>
</evidence>
<dbReference type="InterPro" id="IPR001320">
    <property type="entry name" value="Iontro_rcpt_C"/>
</dbReference>
<feature type="transmembrane region" description="Helical" evidence="20">
    <location>
        <begin position="559"/>
        <end position="580"/>
    </location>
</feature>
<dbReference type="GO" id="GO:0045211">
    <property type="term" value="C:postsynaptic membrane"/>
    <property type="evidence" value="ECO:0007669"/>
    <property type="project" value="UniProtKB-SubCell"/>
</dbReference>
<evidence type="ECO:0000256" key="10">
    <source>
        <dbReference type="ARBA" id="ARBA00023170"/>
    </source>
</evidence>
<evidence type="ECO:0000256" key="13">
    <source>
        <dbReference type="ARBA" id="ARBA00023286"/>
    </source>
</evidence>
<dbReference type="CDD" id="cd13714">
    <property type="entry name" value="PBP2_iGluR_Kainate"/>
    <property type="match status" value="2"/>
</dbReference>
<evidence type="ECO:0000256" key="5">
    <source>
        <dbReference type="ARBA" id="ARBA00022729"/>
    </source>
</evidence>
<evidence type="ECO:0000313" key="24">
    <source>
        <dbReference type="Proteomes" id="UP000091820"/>
    </source>
</evidence>
<dbReference type="FunFam" id="1.10.287.70:FF:000010">
    <property type="entry name" value="Putative glutamate receptor ionotropic kainate 1"/>
    <property type="match status" value="1"/>
</dbReference>
<evidence type="ECO:0000259" key="22">
    <source>
        <dbReference type="SMART" id="SM00918"/>
    </source>
</evidence>
<protein>
    <recommendedName>
        <fullName evidence="25">Glutamate receptor ionotropic, kainate 2</fullName>
    </recommendedName>
</protein>
<feature type="transmembrane region" description="Helical" evidence="20">
    <location>
        <begin position="1672"/>
        <end position="1694"/>
    </location>
</feature>
<feature type="transmembrane region" description="Helical" evidence="20">
    <location>
        <begin position="522"/>
        <end position="539"/>
    </location>
</feature>
<dbReference type="InterPro" id="IPR015683">
    <property type="entry name" value="Ionotropic_Glu_rcpt"/>
</dbReference>
<evidence type="ECO:0000256" key="15">
    <source>
        <dbReference type="ARBA" id="ARBA00034104"/>
    </source>
</evidence>
<feature type="region of interest" description="Disordered" evidence="19">
    <location>
        <begin position="889"/>
        <end position="926"/>
    </location>
</feature>
<reference evidence="23" key="2">
    <citation type="submission" date="2020-05" db="UniProtKB">
        <authorList>
            <consortium name="EnsemblMetazoa"/>
        </authorList>
    </citation>
    <scope>IDENTIFICATION</scope>
    <source>
        <strain evidence="23">IAEA</strain>
    </source>
</reference>
<keyword evidence="13" id="KW-1071">Ligand-gated ion channel</keyword>
<keyword evidence="12" id="KW-0628">Postsynaptic cell membrane</keyword>
<evidence type="ECO:0000256" key="11">
    <source>
        <dbReference type="ARBA" id="ARBA00023180"/>
    </source>
</evidence>
<dbReference type="PANTHER" id="PTHR18966">
    <property type="entry name" value="IONOTROPIC GLUTAMATE RECEPTOR"/>
    <property type="match status" value="1"/>
</dbReference>
<evidence type="ECO:0000256" key="14">
    <source>
        <dbReference type="ARBA" id="ARBA00023303"/>
    </source>
</evidence>
<feature type="domain" description="Ionotropic glutamate receptor L-glutamate and glycine-binding" evidence="22">
    <location>
        <begin position="440"/>
        <end position="503"/>
    </location>
</feature>
<feature type="transmembrane region" description="Helical" evidence="20">
    <location>
        <begin position="635"/>
        <end position="655"/>
    </location>
</feature>
<evidence type="ECO:0000256" key="12">
    <source>
        <dbReference type="ARBA" id="ARBA00023257"/>
    </source>
</evidence>
<dbReference type="FunFam" id="3.40.190.10:FF:000178">
    <property type="entry name" value="Glutamate receptor subunit"/>
    <property type="match status" value="1"/>
</dbReference>
<evidence type="ECO:0000256" key="2">
    <source>
        <dbReference type="ARBA" id="ARBA00022448"/>
    </source>
</evidence>
<dbReference type="SMART" id="SM00918">
    <property type="entry name" value="Lig_chan-Glu_bd"/>
    <property type="match status" value="2"/>
</dbReference>
<dbReference type="Gene3D" id="3.40.190.10">
    <property type="entry name" value="Periplasmic binding protein-like II"/>
    <property type="match status" value="4"/>
</dbReference>
<dbReference type="Gene3D" id="1.10.287.70">
    <property type="match status" value="1"/>
</dbReference>
<feature type="domain" description="Ionotropic glutamate receptor C-terminal" evidence="21">
    <location>
        <begin position="430"/>
        <end position="799"/>
    </location>
</feature>
<keyword evidence="4 20" id="KW-0812">Transmembrane</keyword>
<evidence type="ECO:0000256" key="20">
    <source>
        <dbReference type="SAM" id="Phobius"/>
    </source>
</evidence>
<dbReference type="VEuPathDB" id="VectorBase:GBRI004366"/>
<dbReference type="InterPro" id="IPR028082">
    <property type="entry name" value="Peripla_BP_I"/>
</dbReference>
<feature type="binding site" evidence="16">
    <location>
        <position position="685"/>
    </location>
    <ligand>
        <name>L-glutamate</name>
        <dbReference type="ChEBI" id="CHEBI:29985"/>
    </ligand>
</feature>
<comment type="subcellular location">
    <subcellularLocation>
        <location evidence="15">Postsynaptic cell membrane</location>
        <topology evidence="15">Multi-pass membrane protein</topology>
    </subcellularLocation>
</comment>
<keyword evidence="8" id="KW-0406">Ion transport</keyword>
<feature type="binding site" evidence="16">
    <location>
        <position position="686"/>
    </location>
    <ligand>
        <name>L-glutamate</name>
        <dbReference type="ChEBI" id="CHEBI:29985"/>
    </ligand>
</feature>
<dbReference type="SUPFAM" id="SSF53822">
    <property type="entry name" value="Periplasmic binding protein-like I"/>
    <property type="match status" value="2"/>
</dbReference>
<keyword evidence="2" id="KW-0813">Transport</keyword>
<feature type="disulfide bond" evidence="18">
    <location>
        <begin position="81"/>
        <end position="336"/>
    </location>
</feature>
<feature type="compositionally biased region" description="Basic residues" evidence="19">
    <location>
        <begin position="906"/>
        <end position="924"/>
    </location>
</feature>
<reference evidence="24" key="1">
    <citation type="submission" date="2014-03" db="EMBL/GenBank/DDBJ databases">
        <authorList>
            <person name="Aksoy S."/>
            <person name="Warren W."/>
            <person name="Wilson R.K."/>
        </authorList>
    </citation>
    <scope>NUCLEOTIDE SEQUENCE [LARGE SCALE GENOMIC DNA]</scope>
    <source>
        <strain evidence="24">IAEA</strain>
    </source>
</reference>
<dbReference type="Pfam" id="PF01094">
    <property type="entry name" value="ANF_receptor"/>
    <property type="match status" value="2"/>
</dbReference>
<proteinExistence type="inferred from homology"/>
<evidence type="ECO:0000256" key="18">
    <source>
        <dbReference type="PIRSR" id="PIRSR601508-3"/>
    </source>
</evidence>
<keyword evidence="6 20" id="KW-1133">Transmembrane helix</keyword>
<evidence type="ECO:0000256" key="19">
    <source>
        <dbReference type="SAM" id="MobiDB-lite"/>
    </source>
</evidence>
<evidence type="ECO:0000256" key="8">
    <source>
        <dbReference type="ARBA" id="ARBA00023065"/>
    </source>
</evidence>
<feature type="transmembrane region" description="Helical" evidence="20">
    <location>
        <begin position="1478"/>
        <end position="1495"/>
    </location>
</feature>
<dbReference type="FunFam" id="3.40.190.10:FF:000117">
    <property type="entry name" value="Glutamate receptor, ionotropic kainate"/>
    <property type="match status" value="1"/>
</dbReference>
<keyword evidence="14" id="KW-0407">Ion channel</keyword>
<keyword evidence="18" id="KW-1015">Disulfide bond</keyword>
<dbReference type="Pfam" id="PF10613">
    <property type="entry name" value="Lig_chan-Glu_bd"/>
    <property type="match status" value="2"/>
</dbReference>
<evidence type="ECO:0000256" key="3">
    <source>
        <dbReference type="ARBA" id="ARBA00022475"/>
    </source>
</evidence>
<evidence type="ECO:0008006" key="25">
    <source>
        <dbReference type="Google" id="ProtNLM"/>
    </source>
</evidence>
<feature type="disulfide bond" evidence="18">
    <location>
        <begin position="748"/>
        <end position="804"/>
    </location>
</feature>
<feature type="binding site" evidence="16">
    <location>
        <position position="519"/>
    </location>
    <ligand>
        <name>L-glutamate</name>
        <dbReference type="ChEBI" id="CHEBI:29985"/>
    </ligand>
</feature>
<evidence type="ECO:0000259" key="21">
    <source>
        <dbReference type="SMART" id="SM00079"/>
    </source>
</evidence>
<dbReference type="EnsemblMetazoa" id="GBRI004366-RA">
    <property type="protein sequence ID" value="GBRI004366-PA"/>
    <property type="gene ID" value="GBRI004366"/>
</dbReference>